<evidence type="ECO:0000256" key="5">
    <source>
        <dbReference type="PROSITE-ProRule" id="PRU00782"/>
    </source>
</evidence>
<dbReference type="PROSITE" id="PS50096">
    <property type="entry name" value="IQ"/>
    <property type="match status" value="1"/>
</dbReference>
<protein>
    <recommendedName>
        <fullName evidence="6">Myosin motor domain-containing protein</fullName>
    </recommendedName>
</protein>
<dbReference type="GO" id="GO:0007015">
    <property type="term" value="P:actin filament organization"/>
    <property type="evidence" value="ECO:0007669"/>
    <property type="project" value="TreeGrafter"/>
</dbReference>
<dbReference type="Pfam" id="PF00612">
    <property type="entry name" value="IQ"/>
    <property type="match status" value="2"/>
</dbReference>
<keyword evidence="3" id="KW-0112">Calmodulin-binding</keyword>
<dbReference type="GO" id="GO:0016020">
    <property type="term" value="C:membrane"/>
    <property type="evidence" value="ECO:0007669"/>
    <property type="project" value="TreeGrafter"/>
</dbReference>
<dbReference type="Gene3D" id="3.30.70.1590">
    <property type="match status" value="1"/>
</dbReference>
<dbReference type="InterPro" id="IPR027417">
    <property type="entry name" value="P-loop_NTPase"/>
</dbReference>
<dbReference type="AlphaFoldDB" id="A0A540K6H2"/>
<dbReference type="GO" id="GO:0005737">
    <property type="term" value="C:cytoplasm"/>
    <property type="evidence" value="ECO:0007669"/>
    <property type="project" value="TreeGrafter"/>
</dbReference>
<dbReference type="GO" id="GO:0030048">
    <property type="term" value="P:actin filament-based movement"/>
    <property type="evidence" value="ECO:0007669"/>
    <property type="project" value="UniProtKB-ARBA"/>
</dbReference>
<proteinExistence type="inferred from homology"/>
<evidence type="ECO:0000256" key="3">
    <source>
        <dbReference type="ARBA" id="ARBA00022860"/>
    </source>
</evidence>
<keyword evidence="2" id="KW-0067">ATP-binding</keyword>
<name>A0A540K6H2_MALBA</name>
<evidence type="ECO:0000256" key="4">
    <source>
        <dbReference type="ARBA" id="ARBA00023203"/>
    </source>
</evidence>
<organism evidence="7 8">
    <name type="scientific">Malus baccata</name>
    <name type="common">Siberian crab apple</name>
    <name type="synonym">Pyrus baccata</name>
    <dbReference type="NCBI Taxonomy" id="106549"/>
    <lineage>
        <taxon>Eukaryota</taxon>
        <taxon>Viridiplantae</taxon>
        <taxon>Streptophyta</taxon>
        <taxon>Embryophyta</taxon>
        <taxon>Tracheophyta</taxon>
        <taxon>Spermatophyta</taxon>
        <taxon>Magnoliopsida</taxon>
        <taxon>eudicotyledons</taxon>
        <taxon>Gunneridae</taxon>
        <taxon>Pentapetalae</taxon>
        <taxon>rosids</taxon>
        <taxon>fabids</taxon>
        <taxon>Rosales</taxon>
        <taxon>Rosaceae</taxon>
        <taxon>Amygdaloideae</taxon>
        <taxon>Maleae</taxon>
        <taxon>Malus</taxon>
    </lineage>
</organism>
<evidence type="ECO:0000256" key="1">
    <source>
        <dbReference type="ARBA" id="ARBA00022741"/>
    </source>
</evidence>
<dbReference type="Gene3D" id="1.20.5.190">
    <property type="match status" value="1"/>
</dbReference>
<reference evidence="7 8" key="1">
    <citation type="journal article" date="2019" name="G3 (Bethesda)">
        <title>Sequencing of a Wild Apple (Malus baccata) Genome Unravels the Differences Between Cultivated and Wild Apple Species Regarding Disease Resistance and Cold Tolerance.</title>
        <authorList>
            <person name="Chen X."/>
        </authorList>
    </citation>
    <scope>NUCLEOTIDE SEQUENCE [LARGE SCALE GENOMIC DNA]</scope>
    <source>
        <strain evidence="8">cv. Shandingzi</strain>
        <tissue evidence="7">Leaves</tissue>
    </source>
</reference>
<dbReference type="Proteomes" id="UP000315295">
    <property type="component" value="Unassembled WGS sequence"/>
</dbReference>
<keyword evidence="8" id="KW-1185">Reference proteome</keyword>
<comment type="similarity">
    <text evidence="5">Belongs to the TRAFAC class myosin-kinesin ATPase superfamily. Myosin family.</text>
</comment>
<dbReference type="EMBL" id="VIEB01003411">
    <property type="protein sequence ID" value="TQD69492.1"/>
    <property type="molecule type" value="Genomic_DNA"/>
</dbReference>
<accession>A0A540K6H2</accession>
<keyword evidence="5" id="KW-0505">Motor protein</keyword>
<feature type="domain" description="Myosin motor" evidence="6">
    <location>
        <begin position="1"/>
        <end position="53"/>
    </location>
</feature>
<dbReference type="PROSITE" id="PS51456">
    <property type="entry name" value="MYOSIN_MOTOR"/>
    <property type="match status" value="1"/>
</dbReference>
<dbReference type="GO" id="GO:0000146">
    <property type="term" value="F:microfilament motor activity"/>
    <property type="evidence" value="ECO:0007669"/>
    <property type="project" value="TreeGrafter"/>
</dbReference>
<dbReference type="SUPFAM" id="SSF52540">
    <property type="entry name" value="P-loop containing nucleoside triphosphate hydrolases"/>
    <property type="match status" value="1"/>
</dbReference>
<keyword evidence="4 5" id="KW-0009">Actin-binding</keyword>
<evidence type="ECO:0000256" key="2">
    <source>
        <dbReference type="ARBA" id="ARBA00022840"/>
    </source>
</evidence>
<dbReference type="STRING" id="106549.A0A540K6H2"/>
<keyword evidence="1" id="KW-0547">Nucleotide-binding</keyword>
<dbReference type="InterPro" id="IPR001609">
    <property type="entry name" value="Myosin_head_motor_dom-like"/>
</dbReference>
<dbReference type="GO" id="GO:0016459">
    <property type="term" value="C:myosin complex"/>
    <property type="evidence" value="ECO:0007669"/>
    <property type="project" value="UniProtKB-KW"/>
</dbReference>
<dbReference type="InterPro" id="IPR000048">
    <property type="entry name" value="IQ_motif_EF-hand-BS"/>
</dbReference>
<comment type="caution">
    <text evidence="7">The sequence shown here is derived from an EMBL/GenBank/DDBJ whole genome shotgun (WGS) entry which is preliminary data.</text>
</comment>
<evidence type="ECO:0000259" key="6">
    <source>
        <dbReference type="PROSITE" id="PS51456"/>
    </source>
</evidence>
<sequence>MLLNCFYFCLNSCEDKVACQMILDKLGLTGYQIGKTKVFLRAGQMAELDARRAEVLGNAARTIQRQIRTYVARKEFFALRKAAIQLQSYVRGTIILSFK</sequence>
<dbReference type="GO" id="GO:0051015">
    <property type="term" value="F:actin filament binding"/>
    <property type="evidence" value="ECO:0007669"/>
    <property type="project" value="TreeGrafter"/>
</dbReference>
<dbReference type="PANTHER" id="PTHR13140:SF772">
    <property type="entry name" value="MYOSIN-17"/>
    <property type="match status" value="1"/>
</dbReference>
<evidence type="ECO:0000313" key="7">
    <source>
        <dbReference type="EMBL" id="TQD69492.1"/>
    </source>
</evidence>
<dbReference type="GO" id="GO:0005524">
    <property type="term" value="F:ATP binding"/>
    <property type="evidence" value="ECO:0007669"/>
    <property type="project" value="UniProtKB-KW"/>
</dbReference>
<dbReference type="GO" id="GO:0005516">
    <property type="term" value="F:calmodulin binding"/>
    <property type="evidence" value="ECO:0007669"/>
    <property type="project" value="UniProtKB-KW"/>
</dbReference>
<evidence type="ECO:0000313" key="8">
    <source>
        <dbReference type="Proteomes" id="UP000315295"/>
    </source>
</evidence>
<comment type="caution">
    <text evidence="5">Lacks conserved residue(s) required for the propagation of feature annotation.</text>
</comment>
<gene>
    <name evidence="7" type="ORF">C1H46_044975</name>
</gene>
<keyword evidence="5" id="KW-0518">Myosin</keyword>
<dbReference type="PANTHER" id="PTHR13140">
    <property type="entry name" value="MYOSIN"/>
    <property type="match status" value="1"/>
</dbReference>